<proteinExistence type="inferred from homology"/>
<feature type="active site" description="Proton acceptor" evidence="4">
    <location>
        <position position="369"/>
    </location>
</feature>
<comment type="similarity">
    <text evidence="1 5">Belongs to the thiolase-like superfamily. Thiolase family.</text>
</comment>
<dbReference type="Pfam" id="PF02803">
    <property type="entry name" value="Thiolase_C"/>
    <property type="match status" value="1"/>
</dbReference>
<dbReference type="EMBL" id="LQZT01000007">
    <property type="protein sequence ID" value="OCW58389.1"/>
    <property type="molecule type" value="Genomic_DNA"/>
</dbReference>
<dbReference type="AlphaFoldDB" id="A0A1C1YYA2"/>
<dbReference type="PROSITE" id="PS00737">
    <property type="entry name" value="THIOLASE_2"/>
    <property type="match status" value="1"/>
</dbReference>
<evidence type="ECO:0000256" key="4">
    <source>
        <dbReference type="PIRSR" id="PIRSR000429-1"/>
    </source>
</evidence>
<sequence>MAMARTPFGKFRGALAELDSIDLGHRLIDAVAARDPDGGILPEIVYGGAGLLGGSHLTALRQSLIKSALPDTTPSQGVDRACCSGMTAIASAAAHLRAGQGDKALAIGVESLSNTPVLLHRGSERKINSLELIDPLLLSGSVSEKTIAQYTSEEALKCGVGRAEQDQWALESHEKYFAAKRRGAFDGQIVPLRIGDTVVTDDEGPRETSSLARLAALPTVNGAATITAGNAPGLSDGAAGLVLVGGEDAAPKGALAEIVDWVQLAGDLQSGTSIPAACIARLLERNRLALHDIDVIEINEAFAATPLVSATVMANRLGADPSRLRDRINAWGGSVAIGHPLGASGIRIVMQAIDRLRERGGGIAVCAICGGFGQGEAVLLRL</sequence>
<feature type="domain" description="Thiolase N-terminal" evidence="6">
    <location>
        <begin position="3"/>
        <end position="244"/>
    </location>
</feature>
<comment type="caution">
    <text evidence="8">The sequence shown here is derived from an EMBL/GenBank/DDBJ whole genome shotgun (WGS) entry which is preliminary data.</text>
</comment>
<evidence type="ECO:0000256" key="3">
    <source>
        <dbReference type="ARBA" id="ARBA00023315"/>
    </source>
</evidence>
<protein>
    <recommendedName>
        <fullName evidence="10">Acetyl-CoA acetyltransferase</fullName>
    </recommendedName>
</protein>
<dbReference type="SUPFAM" id="SSF53901">
    <property type="entry name" value="Thiolase-like"/>
    <property type="match status" value="2"/>
</dbReference>
<dbReference type="NCBIfam" id="TIGR01930">
    <property type="entry name" value="AcCoA-C-Actrans"/>
    <property type="match status" value="1"/>
</dbReference>
<organism evidence="8 9">
    <name type="scientific">Hoeflea olei</name>
    <dbReference type="NCBI Taxonomy" id="1480615"/>
    <lineage>
        <taxon>Bacteria</taxon>
        <taxon>Pseudomonadati</taxon>
        <taxon>Pseudomonadota</taxon>
        <taxon>Alphaproteobacteria</taxon>
        <taxon>Hyphomicrobiales</taxon>
        <taxon>Rhizobiaceae</taxon>
        <taxon>Hoeflea</taxon>
    </lineage>
</organism>
<feature type="domain" description="Thiolase C-terminal" evidence="7">
    <location>
        <begin position="254"/>
        <end position="380"/>
    </location>
</feature>
<dbReference type="Pfam" id="PF00108">
    <property type="entry name" value="Thiolase_N"/>
    <property type="match status" value="1"/>
</dbReference>
<dbReference type="Proteomes" id="UP000094795">
    <property type="component" value="Unassembled WGS sequence"/>
</dbReference>
<dbReference type="InterPro" id="IPR020613">
    <property type="entry name" value="Thiolase_CS"/>
</dbReference>
<evidence type="ECO:0000313" key="8">
    <source>
        <dbReference type="EMBL" id="OCW58389.1"/>
    </source>
</evidence>
<dbReference type="PIRSF" id="PIRSF000429">
    <property type="entry name" value="Ac-CoA_Ac_transf"/>
    <property type="match status" value="1"/>
</dbReference>
<accession>A0A1C1YYA2</accession>
<keyword evidence="3 5" id="KW-0012">Acyltransferase</keyword>
<feature type="active site" description="Proton acceptor" evidence="4">
    <location>
        <position position="339"/>
    </location>
</feature>
<dbReference type="Gene3D" id="3.40.47.10">
    <property type="match status" value="2"/>
</dbReference>
<dbReference type="InterPro" id="IPR020617">
    <property type="entry name" value="Thiolase_C"/>
</dbReference>
<dbReference type="PANTHER" id="PTHR18919">
    <property type="entry name" value="ACETYL-COA C-ACYLTRANSFERASE"/>
    <property type="match status" value="1"/>
</dbReference>
<reference evidence="8 9" key="1">
    <citation type="submission" date="2015-12" db="EMBL/GenBank/DDBJ databases">
        <authorList>
            <person name="Shamseldin A."/>
            <person name="Moawad H."/>
            <person name="Abd El-Rahim W.M."/>
            <person name="Sadowsky M.J."/>
        </authorList>
    </citation>
    <scope>NUCLEOTIDE SEQUENCE [LARGE SCALE GENOMIC DNA]</scope>
    <source>
        <strain evidence="8 9">JC234</strain>
    </source>
</reference>
<evidence type="ECO:0000259" key="7">
    <source>
        <dbReference type="Pfam" id="PF02803"/>
    </source>
</evidence>
<dbReference type="InterPro" id="IPR020610">
    <property type="entry name" value="Thiolase_AS"/>
</dbReference>
<dbReference type="PROSITE" id="PS00099">
    <property type="entry name" value="THIOLASE_3"/>
    <property type="match status" value="1"/>
</dbReference>
<keyword evidence="2 5" id="KW-0808">Transferase</keyword>
<dbReference type="CDD" id="cd00751">
    <property type="entry name" value="thiolase"/>
    <property type="match status" value="1"/>
</dbReference>
<evidence type="ECO:0000256" key="2">
    <source>
        <dbReference type="ARBA" id="ARBA00022679"/>
    </source>
</evidence>
<evidence type="ECO:0008006" key="10">
    <source>
        <dbReference type="Google" id="ProtNLM"/>
    </source>
</evidence>
<dbReference type="STRING" id="1480615.AWJ14_13760"/>
<feature type="active site" description="Acyl-thioester intermediate" evidence="4">
    <location>
        <position position="82"/>
    </location>
</feature>
<dbReference type="InterPro" id="IPR002155">
    <property type="entry name" value="Thiolase"/>
</dbReference>
<name>A0A1C1YYA2_9HYPH</name>
<evidence type="ECO:0000256" key="5">
    <source>
        <dbReference type="RuleBase" id="RU003557"/>
    </source>
</evidence>
<dbReference type="PANTHER" id="PTHR18919:SF107">
    <property type="entry name" value="ACETYL-COA ACETYLTRANSFERASE, CYTOSOLIC"/>
    <property type="match status" value="1"/>
</dbReference>
<dbReference type="GO" id="GO:0003988">
    <property type="term" value="F:acetyl-CoA C-acyltransferase activity"/>
    <property type="evidence" value="ECO:0007669"/>
    <property type="project" value="UniProtKB-ARBA"/>
</dbReference>
<evidence type="ECO:0000256" key="1">
    <source>
        <dbReference type="ARBA" id="ARBA00010982"/>
    </source>
</evidence>
<dbReference type="InterPro" id="IPR020616">
    <property type="entry name" value="Thiolase_N"/>
</dbReference>
<evidence type="ECO:0000259" key="6">
    <source>
        <dbReference type="Pfam" id="PF00108"/>
    </source>
</evidence>
<gene>
    <name evidence="8" type="ORF">AWJ14_13760</name>
</gene>
<evidence type="ECO:0000313" key="9">
    <source>
        <dbReference type="Proteomes" id="UP000094795"/>
    </source>
</evidence>
<keyword evidence="9" id="KW-1185">Reference proteome</keyword>
<dbReference type="InterPro" id="IPR016039">
    <property type="entry name" value="Thiolase-like"/>
</dbReference>